<keyword evidence="2" id="KW-1185">Reference proteome</keyword>
<comment type="caution">
    <text evidence="1">The sequence shown here is derived from an EMBL/GenBank/DDBJ whole genome shotgun (WGS) entry which is preliminary data.</text>
</comment>
<proteinExistence type="predicted"/>
<sequence>METLLHCDGDGQFYQVKACRYVKQPFQRKQFKDRLPETKPKLISTERTVPKPVTYAPPRTCSSVYS</sequence>
<dbReference type="Proteomes" id="UP001163046">
    <property type="component" value="Unassembled WGS sequence"/>
</dbReference>
<reference evidence="1" key="1">
    <citation type="submission" date="2023-01" db="EMBL/GenBank/DDBJ databases">
        <title>Genome assembly of the deep-sea coral Lophelia pertusa.</title>
        <authorList>
            <person name="Herrera S."/>
            <person name="Cordes E."/>
        </authorList>
    </citation>
    <scope>NUCLEOTIDE SEQUENCE</scope>
    <source>
        <strain evidence="1">USNM1676648</strain>
        <tissue evidence="1">Polyp</tissue>
    </source>
</reference>
<gene>
    <name evidence="1" type="ORF">OS493_009701</name>
</gene>
<dbReference type="AlphaFoldDB" id="A0A9W9YU05"/>
<protein>
    <submittedName>
        <fullName evidence="1">Uncharacterized protein</fullName>
    </submittedName>
</protein>
<name>A0A9W9YU05_9CNID</name>
<accession>A0A9W9YU05</accession>
<dbReference type="EMBL" id="MU827305">
    <property type="protein sequence ID" value="KAJ7363543.1"/>
    <property type="molecule type" value="Genomic_DNA"/>
</dbReference>
<organism evidence="1 2">
    <name type="scientific">Desmophyllum pertusum</name>
    <dbReference type="NCBI Taxonomy" id="174260"/>
    <lineage>
        <taxon>Eukaryota</taxon>
        <taxon>Metazoa</taxon>
        <taxon>Cnidaria</taxon>
        <taxon>Anthozoa</taxon>
        <taxon>Hexacorallia</taxon>
        <taxon>Scleractinia</taxon>
        <taxon>Caryophylliina</taxon>
        <taxon>Caryophylliidae</taxon>
        <taxon>Desmophyllum</taxon>
    </lineage>
</organism>
<evidence type="ECO:0000313" key="1">
    <source>
        <dbReference type="EMBL" id="KAJ7363543.1"/>
    </source>
</evidence>
<evidence type="ECO:0000313" key="2">
    <source>
        <dbReference type="Proteomes" id="UP001163046"/>
    </source>
</evidence>